<keyword evidence="2" id="KW-0677">Repeat</keyword>
<feature type="region of interest" description="Disordered" evidence="4">
    <location>
        <begin position="311"/>
        <end position="347"/>
    </location>
</feature>
<dbReference type="InterPro" id="IPR001680">
    <property type="entry name" value="WD40_rpt"/>
</dbReference>
<gene>
    <name evidence="5" type="ORF">I7I51_05261</name>
</gene>
<dbReference type="EMBL" id="CP069110">
    <property type="protein sequence ID" value="QSS60461.1"/>
    <property type="molecule type" value="Genomic_DNA"/>
</dbReference>
<evidence type="ECO:0000313" key="6">
    <source>
        <dbReference type="Proteomes" id="UP000663671"/>
    </source>
</evidence>
<dbReference type="PROSITE" id="PS00678">
    <property type="entry name" value="WD_REPEATS_1"/>
    <property type="match status" value="1"/>
</dbReference>
<dbReference type="SMART" id="SM00320">
    <property type="entry name" value="WD40"/>
    <property type="match status" value="5"/>
</dbReference>
<dbReference type="InterPro" id="IPR019775">
    <property type="entry name" value="WD40_repeat_CS"/>
</dbReference>
<evidence type="ECO:0000256" key="4">
    <source>
        <dbReference type="SAM" id="MobiDB-lite"/>
    </source>
</evidence>
<reference evidence="5" key="1">
    <citation type="submission" date="2021-01" db="EMBL/GenBank/DDBJ databases">
        <title>Chromosome-level genome assembly of a human fungal pathogen reveals clustering of transcriptionally co-regulated genes.</title>
        <authorList>
            <person name="Voorhies M."/>
            <person name="Cohen S."/>
            <person name="Shea T.P."/>
            <person name="Petrus S."/>
            <person name="Munoz J.F."/>
            <person name="Poplawski S."/>
            <person name="Goldman W.E."/>
            <person name="Michael T."/>
            <person name="Cuomo C.A."/>
            <person name="Sil A."/>
            <person name="Beyhan S."/>
        </authorList>
    </citation>
    <scope>NUCLEOTIDE SEQUENCE</scope>
    <source>
        <strain evidence="5">WU24</strain>
    </source>
</reference>
<feature type="region of interest" description="Disordered" evidence="4">
    <location>
        <begin position="1"/>
        <end position="33"/>
    </location>
</feature>
<dbReference type="SUPFAM" id="SSF50998">
    <property type="entry name" value="Quinoprotein alcohol dehydrogenase-like"/>
    <property type="match status" value="1"/>
</dbReference>
<feature type="compositionally biased region" description="Basic and acidic residues" evidence="4">
    <location>
        <begin position="1"/>
        <end position="10"/>
    </location>
</feature>
<dbReference type="OrthoDB" id="6262491at2759"/>
<dbReference type="FunFam" id="2.130.10.10:FF:001196">
    <property type="entry name" value="WD repeat protein (AFU_orthologue AFUA_1G12380)"/>
    <property type="match status" value="1"/>
</dbReference>
<protein>
    <submittedName>
        <fullName evidence="5">WD domain-containing protein</fullName>
    </submittedName>
</protein>
<accession>A0A8A1M385</accession>
<name>A0A8A1M385_AJECA</name>
<organism evidence="5 6">
    <name type="scientific">Ajellomyces capsulatus</name>
    <name type="common">Darling's disease fungus</name>
    <name type="synonym">Histoplasma capsulatum</name>
    <dbReference type="NCBI Taxonomy" id="5037"/>
    <lineage>
        <taxon>Eukaryota</taxon>
        <taxon>Fungi</taxon>
        <taxon>Dikarya</taxon>
        <taxon>Ascomycota</taxon>
        <taxon>Pezizomycotina</taxon>
        <taxon>Eurotiomycetes</taxon>
        <taxon>Eurotiomycetidae</taxon>
        <taxon>Onygenales</taxon>
        <taxon>Ajellomycetaceae</taxon>
        <taxon>Histoplasma</taxon>
    </lineage>
</organism>
<dbReference type="AlphaFoldDB" id="A0A8A1M385"/>
<feature type="repeat" description="WD" evidence="3">
    <location>
        <begin position="228"/>
        <end position="269"/>
    </location>
</feature>
<evidence type="ECO:0000313" key="5">
    <source>
        <dbReference type="EMBL" id="QSS60461.1"/>
    </source>
</evidence>
<dbReference type="PROSITE" id="PS50082">
    <property type="entry name" value="WD_REPEATS_2"/>
    <property type="match status" value="2"/>
</dbReference>
<sequence length="347" mass="38527">MAQSSHRDDFFQTTTSLEESRRKAEKARNSNGDPIKLQSKLLAIAADPTSDSSVYVAESAGLLRKVVLEVGETATLYRGPTAPLTSICFSSDGTTIFAGCWDKTIWSWDVTSRTQKHRYHGHTDFVKTVISQKFDDYSRGVLHLAVDPLVSEDDLQRINVFSAGSDRSIRYFSLSTPLKEQSLSAPIVEHETSVYKLFFDADGDLWTASADKTAKCLSREANWQADMTLDHPDFVRDVAVCEQGGWVVTGCRDEEVRVWNRATGKLHHSFSGHFEEVTGILILGTTVVSISIDATIRQWSLDPTQLEMAKAKAERASQEDEVIGNGLKESPLTEEEERELAGLMGDD</sequence>
<keyword evidence="1 3" id="KW-0853">WD repeat</keyword>
<feature type="repeat" description="WD" evidence="3">
    <location>
        <begin position="77"/>
        <end position="118"/>
    </location>
</feature>
<dbReference type="Gene3D" id="2.130.10.10">
    <property type="entry name" value="YVTN repeat-like/Quinoprotein amine dehydrogenase"/>
    <property type="match status" value="2"/>
</dbReference>
<dbReference type="Proteomes" id="UP000663671">
    <property type="component" value="Chromosome 4"/>
</dbReference>
<dbReference type="VEuPathDB" id="FungiDB:I7I51_05261"/>
<proteinExistence type="predicted"/>
<evidence type="ECO:0000256" key="1">
    <source>
        <dbReference type="ARBA" id="ARBA00022574"/>
    </source>
</evidence>
<dbReference type="InterPro" id="IPR011047">
    <property type="entry name" value="Quinoprotein_ADH-like_sf"/>
</dbReference>
<dbReference type="InterPro" id="IPR015943">
    <property type="entry name" value="WD40/YVTN_repeat-like_dom_sf"/>
</dbReference>
<feature type="compositionally biased region" description="Basic and acidic residues" evidence="4">
    <location>
        <begin position="18"/>
        <end position="28"/>
    </location>
</feature>
<evidence type="ECO:0000256" key="3">
    <source>
        <dbReference type="PROSITE-ProRule" id="PRU00221"/>
    </source>
</evidence>
<evidence type="ECO:0000256" key="2">
    <source>
        <dbReference type="ARBA" id="ARBA00022737"/>
    </source>
</evidence>
<dbReference type="Pfam" id="PF00400">
    <property type="entry name" value="WD40"/>
    <property type="match status" value="2"/>
</dbReference>
<dbReference type="PANTHER" id="PTHR19848:SF8">
    <property type="entry name" value="F-BOX AND WD REPEAT DOMAIN CONTAINING 7"/>
    <property type="match status" value="1"/>
</dbReference>
<dbReference type="PANTHER" id="PTHR19848">
    <property type="entry name" value="WD40 REPEAT PROTEIN"/>
    <property type="match status" value="1"/>
</dbReference>